<dbReference type="AlphaFoldDB" id="A0A7E4V726"/>
<keyword evidence="1" id="KW-0732">Signal</keyword>
<dbReference type="Proteomes" id="UP000492821">
    <property type="component" value="Unassembled WGS sequence"/>
</dbReference>
<proteinExistence type="predicted"/>
<reference evidence="2" key="1">
    <citation type="journal article" date="2013" name="Genetics">
        <title>The draft genome and transcriptome of Panagrellus redivivus are shaped by the harsh demands of a free-living lifestyle.</title>
        <authorList>
            <person name="Srinivasan J."/>
            <person name="Dillman A.R."/>
            <person name="Macchietto M.G."/>
            <person name="Heikkinen L."/>
            <person name="Lakso M."/>
            <person name="Fracchia K.M."/>
            <person name="Antoshechkin I."/>
            <person name="Mortazavi A."/>
            <person name="Wong G."/>
            <person name="Sternberg P.W."/>
        </authorList>
    </citation>
    <scope>NUCLEOTIDE SEQUENCE [LARGE SCALE GENOMIC DNA]</scope>
    <source>
        <strain evidence="2">MT8872</strain>
    </source>
</reference>
<feature type="chain" id="PRO_5028991115" evidence="1">
    <location>
        <begin position="19"/>
        <end position="137"/>
    </location>
</feature>
<keyword evidence="2" id="KW-1185">Reference proteome</keyword>
<name>A0A7E4V726_PANRE</name>
<protein>
    <submittedName>
        <fullName evidence="3">ZP domain-containing protein</fullName>
    </submittedName>
</protein>
<evidence type="ECO:0000256" key="1">
    <source>
        <dbReference type="SAM" id="SignalP"/>
    </source>
</evidence>
<accession>A0A7E4V726</accession>
<evidence type="ECO:0000313" key="2">
    <source>
        <dbReference type="Proteomes" id="UP000492821"/>
    </source>
</evidence>
<reference evidence="3" key="2">
    <citation type="submission" date="2020-10" db="UniProtKB">
        <authorList>
            <consortium name="WormBaseParasite"/>
        </authorList>
    </citation>
    <scope>IDENTIFICATION</scope>
</reference>
<organism evidence="2 3">
    <name type="scientific">Panagrellus redivivus</name>
    <name type="common">Microworm</name>
    <dbReference type="NCBI Taxonomy" id="6233"/>
    <lineage>
        <taxon>Eukaryota</taxon>
        <taxon>Metazoa</taxon>
        <taxon>Ecdysozoa</taxon>
        <taxon>Nematoda</taxon>
        <taxon>Chromadorea</taxon>
        <taxon>Rhabditida</taxon>
        <taxon>Tylenchina</taxon>
        <taxon>Panagrolaimomorpha</taxon>
        <taxon>Panagrolaimoidea</taxon>
        <taxon>Panagrolaimidae</taxon>
        <taxon>Panagrellus</taxon>
    </lineage>
</organism>
<evidence type="ECO:0000313" key="3">
    <source>
        <dbReference type="WBParaSite" id="Pan_g17327.t1"/>
    </source>
</evidence>
<feature type="signal peptide" evidence="1">
    <location>
        <begin position="1"/>
        <end position="18"/>
    </location>
</feature>
<dbReference type="WBParaSite" id="Pan_g17327.t1">
    <property type="protein sequence ID" value="Pan_g17327.t1"/>
    <property type="gene ID" value="Pan_g17327"/>
</dbReference>
<sequence>MQFLTVVLIFAMVAPVVSRVYYARIIANFVCNGAPVAAQVELMEANDSEASHEHLLKFNIHDGKVDLIAKDQSLQNFIQKALFQDTKTDFFFRVHHDCGCGAYFDTPFVPHADNYKTENEANEKPYDYGTVEISKCR</sequence>